<accession>I1I6X2</accession>
<dbReference type="OrthoDB" id="664025at2759"/>
<dbReference type="Proteomes" id="UP000008810">
    <property type="component" value="Chromosome 3"/>
</dbReference>
<keyword evidence="7" id="KW-1185">Reference proteome</keyword>
<reference evidence="5" key="2">
    <citation type="submission" date="2017-06" db="EMBL/GenBank/DDBJ databases">
        <title>WGS assembly of Brachypodium distachyon.</title>
        <authorList>
            <consortium name="The International Brachypodium Initiative"/>
            <person name="Lucas S."/>
            <person name="Harmon-Smith M."/>
            <person name="Lail K."/>
            <person name="Tice H."/>
            <person name="Grimwood J."/>
            <person name="Bruce D."/>
            <person name="Barry K."/>
            <person name="Shu S."/>
            <person name="Lindquist E."/>
            <person name="Wang M."/>
            <person name="Pitluck S."/>
            <person name="Vogel J.P."/>
            <person name="Garvin D.F."/>
            <person name="Mockler T.C."/>
            <person name="Schmutz J."/>
            <person name="Rokhsar D."/>
            <person name="Bevan M.W."/>
        </authorList>
    </citation>
    <scope>NUCLEOTIDE SEQUENCE</scope>
    <source>
        <strain evidence="5">Bd21</strain>
    </source>
</reference>
<dbReference type="Gramene" id="KQJ98210">
    <property type="protein sequence ID" value="KQJ98210"/>
    <property type="gene ID" value="BRADI_3g35480v3"/>
</dbReference>
<dbReference type="InterPro" id="IPR046349">
    <property type="entry name" value="C1-like_sf"/>
</dbReference>
<gene>
    <name evidence="6" type="primary">LOC100843573</name>
    <name evidence="5" type="ORF">BRADI_3g35480v3</name>
</gene>
<feature type="transmembrane region" description="Helical" evidence="3">
    <location>
        <begin position="230"/>
        <end position="254"/>
    </location>
</feature>
<dbReference type="AlphaFoldDB" id="I1I6X2"/>
<dbReference type="FunCoup" id="I1I6X2">
    <property type="interactions" value="867"/>
</dbReference>
<feature type="region of interest" description="Disordered" evidence="2">
    <location>
        <begin position="1"/>
        <end position="25"/>
    </location>
</feature>
<keyword evidence="3" id="KW-0812">Transmembrane</keyword>
<protein>
    <recommendedName>
        <fullName evidence="4">DC1 domain-containing protein</fullName>
    </recommendedName>
</protein>
<dbReference type="STRING" id="15368.I1I6X2"/>
<dbReference type="EMBL" id="CM000882">
    <property type="protein sequence ID" value="KQJ98210.1"/>
    <property type="molecule type" value="Genomic_DNA"/>
</dbReference>
<proteinExistence type="predicted"/>
<reference evidence="5 6" key="1">
    <citation type="journal article" date="2010" name="Nature">
        <title>Genome sequencing and analysis of the model grass Brachypodium distachyon.</title>
        <authorList>
            <consortium name="International Brachypodium Initiative"/>
        </authorList>
    </citation>
    <scope>NUCLEOTIDE SEQUENCE [LARGE SCALE GENOMIC DNA]</scope>
    <source>
        <strain evidence="5 6">Bd21</strain>
    </source>
</reference>
<evidence type="ECO:0000313" key="6">
    <source>
        <dbReference type="EnsemblPlants" id="KQJ98210"/>
    </source>
</evidence>
<dbReference type="HOGENOM" id="CLU_056082_1_0_1"/>
<keyword evidence="3" id="KW-0472">Membrane</keyword>
<organism evidence="5">
    <name type="scientific">Brachypodium distachyon</name>
    <name type="common">Purple false brome</name>
    <name type="synonym">Trachynia distachya</name>
    <dbReference type="NCBI Taxonomy" id="15368"/>
    <lineage>
        <taxon>Eukaryota</taxon>
        <taxon>Viridiplantae</taxon>
        <taxon>Streptophyta</taxon>
        <taxon>Embryophyta</taxon>
        <taxon>Tracheophyta</taxon>
        <taxon>Spermatophyta</taxon>
        <taxon>Magnoliopsida</taxon>
        <taxon>Liliopsida</taxon>
        <taxon>Poales</taxon>
        <taxon>Poaceae</taxon>
        <taxon>BOP clade</taxon>
        <taxon>Pooideae</taxon>
        <taxon>Stipodae</taxon>
        <taxon>Brachypodieae</taxon>
        <taxon>Brachypodium</taxon>
    </lineage>
</organism>
<evidence type="ECO:0000256" key="1">
    <source>
        <dbReference type="ARBA" id="ARBA00022737"/>
    </source>
</evidence>
<evidence type="ECO:0000256" key="2">
    <source>
        <dbReference type="SAM" id="MobiDB-lite"/>
    </source>
</evidence>
<feature type="domain" description="DC1" evidence="4">
    <location>
        <begin position="16"/>
        <end position="65"/>
    </location>
</feature>
<evidence type="ECO:0000313" key="5">
    <source>
        <dbReference type="EMBL" id="KQJ98210.1"/>
    </source>
</evidence>
<keyword evidence="1" id="KW-0677">Repeat</keyword>
<name>I1I6X2_BRADI</name>
<dbReference type="RefSeq" id="XP_014756188.1">
    <property type="nucleotide sequence ID" value="XM_014900702.2"/>
</dbReference>
<dbReference type="PANTHER" id="PTHR46477:SF25">
    <property type="entry name" value="OS08G0404500 PROTEIN"/>
    <property type="match status" value="1"/>
</dbReference>
<dbReference type="InterPro" id="IPR004146">
    <property type="entry name" value="DC1"/>
</dbReference>
<keyword evidence="3" id="KW-1133">Transmembrane helix</keyword>
<dbReference type="SUPFAM" id="SSF57889">
    <property type="entry name" value="Cysteine-rich domain"/>
    <property type="match status" value="2"/>
</dbReference>
<dbReference type="eggNOG" id="ENOG502QUAU">
    <property type="taxonomic scope" value="Eukaryota"/>
</dbReference>
<evidence type="ECO:0000256" key="3">
    <source>
        <dbReference type="SAM" id="Phobius"/>
    </source>
</evidence>
<dbReference type="PANTHER" id="PTHR46477">
    <property type="entry name" value="CYSTEINE/HISTIDINE-RICH C1 DOMAIN FAMILY PROTEIN"/>
    <property type="match status" value="1"/>
</dbReference>
<reference evidence="6" key="3">
    <citation type="submission" date="2018-08" db="UniProtKB">
        <authorList>
            <consortium name="EnsemblPlants"/>
        </authorList>
    </citation>
    <scope>IDENTIFICATION</scope>
    <source>
        <strain evidence="6">cv. Bd21</strain>
    </source>
</reference>
<sequence length="262" mass="28520">MTRLFEDPPAAISHPAHPEHDLNLVTTSTGAGAGPFRCDGCMQPGEGPSWYRCEPCNYDLHTCCALPSPTLEHAMFKGRTFVFHHEHPSPACGRFCDACGDDVVAGGFAYHCRDRDLDLHPCCALLEPSFVHDGRAFELRRDASGRCGMCSRADGRRRRKFWSYVVYEDGKAVYLHVACLKDAHARRGRSIGGGRQILVEANNSPITEGVLQSLPRSTRRSGGFDKFRRIVGVVVSVIIAVIFGNPLALVSAVAGPGGLLRG</sequence>
<dbReference type="EnsemblPlants" id="KQJ98210">
    <property type="protein sequence ID" value="KQJ98210"/>
    <property type="gene ID" value="BRADI_3g35480v3"/>
</dbReference>
<evidence type="ECO:0000259" key="4">
    <source>
        <dbReference type="Pfam" id="PF03107"/>
    </source>
</evidence>
<evidence type="ECO:0000313" key="7">
    <source>
        <dbReference type="Proteomes" id="UP000008810"/>
    </source>
</evidence>
<dbReference type="GeneID" id="100843573"/>
<dbReference type="KEGG" id="bdi:100843573"/>
<dbReference type="OMA" id="WEAACED"/>
<dbReference type="Pfam" id="PF03107">
    <property type="entry name" value="C1_2"/>
    <property type="match status" value="1"/>
</dbReference>